<dbReference type="GO" id="GO:0005085">
    <property type="term" value="F:guanyl-nucleotide exchange factor activity"/>
    <property type="evidence" value="ECO:0007669"/>
    <property type="project" value="UniProtKB-KW"/>
</dbReference>
<evidence type="ECO:0000256" key="1">
    <source>
        <dbReference type="PROSITE-ProRule" id="PRU00135"/>
    </source>
</evidence>
<feature type="compositionally biased region" description="Low complexity" evidence="2">
    <location>
        <begin position="18"/>
        <end position="31"/>
    </location>
</feature>
<name>A0A9P8VAB4_9PEZI</name>
<feature type="region of interest" description="Disordered" evidence="2">
    <location>
        <begin position="1"/>
        <end position="90"/>
    </location>
</feature>
<comment type="caution">
    <text evidence="4">The sequence shown here is derived from an EMBL/GenBank/DDBJ whole genome shotgun (WGS) entry which is preliminary data.</text>
</comment>
<dbReference type="Proteomes" id="UP000770015">
    <property type="component" value="Unassembled WGS sequence"/>
</dbReference>
<sequence length="184" mass="20313">MPLPLFNADDSVSNSETNASPSRNPASASRNIDAWRADTANHSPVAQDARAPMSIANSQAGSASSRRPLPSFTTLGSPESAINRDERNTTPMSHPLVEFLEARLIEIRAELRDQQDLNLDMAHHLDLVLRERDGARLVAAAIDRLVEKIATDRLGPGVSRSDLDMLRVFVVDLRRFTRETGTFR</sequence>
<evidence type="ECO:0000256" key="2">
    <source>
        <dbReference type="SAM" id="MobiDB-lite"/>
    </source>
</evidence>
<accession>A0A9P8VAB4</accession>
<proteinExistence type="predicted"/>
<evidence type="ECO:0000313" key="5">
    <source>
        <dbReference type="Proteomes" id="UP000770015"/>
    </source>
</evidence>
<keyword evidence="1" id="KW-0344">Guanine-nucleotide releasing factor</keyword>
<evidence type="ECO:0000313" key="4">
    <source>
        <dbReference type="EMBL" id="KAH6685900.1"/>
    </source>
</evidence>
<reference evidence="4" key="1">
    <citation type="journal article" date="2021" name="Nat. Commun.">
        <title>Genetic determinants of endophytism in the Arabidopsis root mycobiome.</title>
        <authorList>
            <person name="Mesny F."/>
            <person name="Miyauchi S."/>
            <person name="Thiergart T."/>
            <person name="Pickel B."/>
            <person name="Atanasova L."/>
            <person name="Karlsson M."/>
            <person name="Huettel B."/>
            <person name="Barry K.W."/>
            <person name="Haridas S."/>
            <person name="Chen C."/>
            <person name="Bauer D."/>
            <person name="Andreopoulos W."/>
            <person name="Pangilinan J."/>
            <person name="LaButti K."/>
            <person name="Riley R."/>
            <person name="Lipzen A."/>
            <person name="Clum A."/>
            <person name="Drula E."/>
            <person name="Henrissat B."/>
            <person name="Kohler A."/>
            <person name="Grigoriev I.V."/>
            <person name="Martin F.M."/>
            <person name="Hacquard S."/>
        </authorList>
    </citation>
    <scope>NUCLEOTIDE SEQUENCE</scope>
    <source>
        <strain evidence="4">MPI-SDFR-AT-0117</strain>
    </source>
</reference>
<dbReference type="AlphaFoldDB" id="A0A9P8VAB4"/>
<keyword evidence="5" id="KW-1185">Reference proteome</keyword>
<dbReference type="PROSITE" id="PS50212">
    <property type="entry name" value="RASGEF_NTER"/>
    <property type="match status" value="1"/>
</dbReference>
<dbReference type="EMBL" id="JAGSXJ010000014">
    <property type="protein sequence ID" value="KAH6685900.1"/>
    <property type="molecule type" value="Genomic_DNA"/>
</dbReference>
<dbReference type="InterPro" id="IPR000651">
    <property type="entry name" value="Ras-like_Gua-exchang_fac_N"/>
</dbReference>
<evidence type="ECO:0000259" key="3">
    <source>
        <dbReference type="PROSITE" id="PS50212"/>
    </source>
</evidence>
<feature type="compositionally biased region" description="Polar residues" evidence="2">
    <location>
        <begin position="55"/>
        <end position="77"/>
    </location>
</feature>
<organism evidence="4 5">
    <name type="scientific">Plectosphaerella plurivora</name>
    <dbReference type="NCBI Taxonomy" id="936078"/>
    <lineage>
        <taxon>Eukaryota</taxon>
        <taxon>Fungi</taxon>
        <taxon>Dikarya</taxon>
        <taxon>Ascomycota</taxon>
        <taxon>Pezizomycotina</taxon>
        <taxon>Sordariomycetes</taxon>
        <taxon>Hypocreomycetidae</taxon>
        <taxon>Glomerellales</taxon>
        <taxon>Plectosphaerellaceae</taxon>
        <taxon>Plectosphaerella</taxon>
    </lineage>
</organism>
<protein>
    <recommendedName>
        <fullName evidence="3">N-terminal Ras-GEF domain-containing protein</fullName>
    </recommendedName>
</protein>
<gene>
    <name evidence="4" type="ORF">F5X68DRAFT_191670</name>
</gene>
<feature type="domain" description="N-terminal Ras-GEF" evidence="3">
    <location>
        <begin position="133"/>
        <end position="184"/>
    </location>
</feature>